<gene>
    <name evidence="2" type="ORF">ACFOZ9_01220</name>
</gene>
<reference evidence="3" key="1">
    <citation type="journal article" date="2019" name="Int. J. Syst. Evol. Microbiol.">
        <title>The Global Catalogue of Microorganisms (GCM) 10K type strain sequencing project: providing services to taxonomists for standard genome sequencing and annotation.</title>
        <authorList>
            <consortium name="The Broad Institute Genomics Platform"/>
            <consortium name="The Broad Institute Genome Sequencing Center for Infectious Disease"/>
            <person name="Wu L."/>
            <person name="Ma J."/>
        </authorList>
    </citation>
    <scope>NUCLEOTIDE SEQUENCE [LARGE SCALE GENOMIC DNA]</scope>
    <source>
        <strain evidence="3">CCUG 56029</strain>
    </source>
</reference>
<evidence type="ECO:0000259" key="1">
    <source>
        <dbReference type="Pfam" id="PF24731"/>
    </source>
</evidence>
<protein>
    <recommendedName>
        <fullName evidence="1">DUF7683 domain-containing protein</fullName>
    </recommendedName>
</protein>
<sequence>MELTLRVTGFEKHSDRLAEDFELPLKALEDLRALFEGTSDVFPYFFDEFQVSTAEQVSALQRWCPEKQLRLGDLTYFIGIVRA</sequence>
<dbReference type="EMBL" id="JBHSEH010000004">
    <property type="protein sequence ID" value="MFC4424812.1"/>
    <property type="molecule type" value="Genomic_DNA"/>
</dbReference>
<proteinExistence type="predicted"/>
<comment type="caution">
    <text evidence="2">The sequence shown here is derived from an EMBL/GenBank/DDBJ whole genome shotgun (WGS) entry which is preliminary data.</text>
</comment>
<dbReference type="Proteomes" id="UP001595998">
    <property type="component" value="Unassembled WGS sequence"/>
</dbReference>
<evidence type="ECO:0000313" key="2">
    <source>
        <dbReference type="EMBL" id="MFC4424812.1"/>
    </source>
</evidence>
<accession>A0ABV8XJD7</accession>
<feature type="domain" description="DUF7683" evidence="1">
    <location>
        <begin position="7"/>
        <end position="78"/>
    </location>
</feature>
<keyword evidence="3" id="KW-1185">Reference proteome</keyword>
<organism evidence="2 3">
    <name type="scientific">Deinococcus navajonensis</name>
    <dbReference type="NCBI Taxonomy" id="309884"/>
    <lineage>
        <taxon>Bacteria</taxon>
        <taxon>Thermotogati</taxon>
        <taxon>Deinococcota</taxon>
        <taxon>Deinococci</taxon>
        <taxon>Deinococcales</taxon>
        <taxon>Deinococcaceae</taxon>
        <taxon>Deinococcus</taxon>
    </lineage>
</organism>
<dbReference type="Pfam" id="PF24731">
    <property type="entry name" value="DUF7683"/>
    <property type="match status" value="1"/>
</dbReference>
<name>A0ABV8XJD7_9DEIO</name>
<dbReference type="RefSeq" id="WP_380035354.1">
    <property type="nucleotide sequence ID" value="NZ_JBHSEH010000004.1"/>
</dbReference>
<dbReference type="InterPro" id="IPR056100">
    <property type="entry name" value="DUF7683"/>
</dbReference>
<evidence type="ECO:0000313" key="3">
    <source>
        <dbReference type="Proteomes" id="UP001595998"/>
    </source>
</evidence>